<comment type="caution">
    <text evidence="1">The sequence shown here is derived from an EMBL/GenBank/DDBJ whole genome shotgun (WGS) entry which is preliminary data.</text>
</comment>
<protein>
    <submittedName>
        <fullName evidence="1">Uncharacterized protein</fullName>
    </submittedName>
</protein>
<evidence type="ECO:0000313" key="1">
    <source>
        <dbReference type="EMBL" id="OZG54000.1"/>
    </source>
</evidence>
<dbReference type="AlphaFoldDB" id="A0A261F4F4"/>
<organism evidence="1 2">
    <name type="scientific">Pseudoscardovia suis</name>
    <dbReference type="NCBI Taxonomy" id="987063"/>
    <lineage>
        <taxon>Bacteria</taxon>
        <taxon>Bacillati</taxon>
        <taxon>Actinomycetota</taxon>
        <taxon>Actinomycetes</taxon>
        <taxon>Bifidobacteriales</taxon>
        <taxon>Bifidobacteriaceae</taxon>
        <taxon>Pseudoscardovia</taxon>
    </lineage>
</organism>
<reference evidence="1 2" key="1">
    <citation type="journal article" date="2017" name="BMC Genomics">
        <title>Comparative genomic and phylogenomic analyses of the Bifidobacteriaceae family.</title>
        <authorList>
            <person name="Lugli G.A."/>
            <person name="Milani C."/>
            <person name="Turroni F."/>
            <person name="Duranti S."/>
            <person name="Mancabelli L."/>
            <person name="Mangifesta M."/>
            <person name="Ferrario C."/>
            <person name="Modesto M."/>
            <person name="Mattarelli P."/>
            <person name="Jiri K."/>
            <person name="van Sinderen D."/>
            <person name="Ventura M."/>
        </authorList>
    </citation>
    <scope>NUCLEOTIDE SEQUENCE [LARGE SCALE GENOMIC DNA]</scope>
    <source>
        <strain evidence="1 2">DSM 24744</strain>
    </source>
</reference>
<accession>A0A261F4F4</accession>
<proteinExistence type="predicted"/>
<dbReference type="RefSeq" id="WP_094690447.1">
    <property type="nucleotide sequence ID" value="NZ_MWWQ01000001.1"/>
</dbReference>
<gene>
    <name evidence="1" type="ORF">PSSU_0103</name>
</gene>
<dbReference type="EMBL" id="MWWQ01000001">
    <property type="protein sequence ID" value="OZG54000.1"/>
    <property type="molecule type" value="Genomic_DNA"/>
</dbReference>
<sequence length="297" mass="32459">MKHDELVDSRVRLTSLLQLLYGIPTDGTNRYECLIVTDELNGEKPAGSEYGFSDESRALLVAPNRPDGWKGDYLAIDGGIGHEGDQAIVDGSMIVETVSYSVLPYLQISGPTYVVVESEGDCTLFNEDCRRFSRTGCLPEYVTVPGIIMEVGSAFDCPRNIGMKRFFVHDNQKSNIPGTGPSAIAHRSDDLCVKTFLAAVFIVQASASDSQIVFSCQPDDTVDSELLLAFDETNRNGTAINVRSGHVYRISADAFRVLKAARRGVPGMNAIADEFDLGVSQIEQERNQLLGRMGIHV</sequence>
<name>A0A261F4F4_9BIFI</name>
<keyword evidence="2" id="KW-1185">Reference proteome</keyword>
<evidence type="ECO:0000313" key="2">
    <source>
        <dbReference type="Proteomes" id="UP000216454"/>
    </source>
</evidence>
<dbReference type="Proteomes" id="UP000216454">
    <property type="component" value="Unassembled WGS sequence"/>
</dbReference>